<dbReference type="InterPro" id="IPR013320">
    <property type="entry name" value="ConA-like_dom_sf"/>
</dbReference>
<evidence type="ECO:0000256" key="2">
    <source>
        <dbReference type="ARBA" id="ARBA00022771"/>
    </source>
</evidence>
<feature type="domain" description="SPRY-associated" evidence="4">
    <location>
        <begin position="29"/>
        <end position="81"/>
    </location>
</feature>
<evidence type="ECO:0000259" key="4">
    <source>
        <dbReference type="SMART" id="SM00589"/>
    </source>
</evidence>
<evidence type="ECO:0000313" key="5">
    <source>
        <dbReference type="Ensembl" id="ENSOTSP00005127836.1"/>
    </source>
</evidence>
<dbReference type="Pfam" id="PF13765">
    <property type="entry name" value="PRY"/>
    <property type="match status" value="1"/>
</dbReference>
<keyword evidence="3" id="KW-0862">Zinc</keyword>
<dbReference type="Ensembl" id="ENSOTST00005156564.1">
    <property type="protein sequence ID" value="ENSOTSP00005127836.1"/>
    <property type="gene ID" value="ENSOTSG00005053303.1"/>
</dbReference>
<dbReference type="InterPro" id="IPR006574">
    <property type="entry name" value="PRY"/>
</dbReference>
<keyword evidence="1" id="KW-0479">Metal-binding</keyword>
<name>A0AAZ3QG62_ONCTS</name>
<reference evidence="5" key="3">
    <citation type="submission" date="2025-09" db="UniProtKB">
        <authorList>
            <consortium name="Ensembl"/>
        </authorList>
    </citation>
    <scope>IDENTIFICATION</scope>
</reference>
<dbReference type="Proteomes" id="UP000694402">
    <property type="component" value="Unassembled WGS sequence"/>
</dbReference>
<dbReference type="InterPro" id="IPR043136">
    <property type="entry name" value="B30.2/SPRY_sf"/>
</dbReference>
<reference evidence="5" key="2">
    <citation type="submission" date="2025-08" db="UniProtKB">
        <authorList>
            <consortium name="Ensembl"/>
        </authorList>
    </citation>
    <scope>IDENTIFICATION</scope>
</reference>
<evidence type="ECO:0000313" key="6">
    <source>
        <dbReference type="Proteomes" id="UP000694402"/>
    </source>
</evidence>
<dbReference type="AlphaFoldDB" id="A0AAZ3QG62"/>
<dbReference type="InterPro" id="IPR051051">
    <property type="entry name" value="E3_ubiq-ligase_TRIM/RNF"/>
</dbReference>
<dbReference type="SUPFAM" id="SSF49899">
    <property type="entry name" value="Concanavalin A-like lectins/glucanases"/>
    <property type="match status" value="1"/>
</dbReference>
<dbReference type="Gene3D" id="2.60.120.920">
    <property type="match status" value="1"/>
</dbReference>
<evidence type="ECO:0000256" key="3">
    <source>
        <dbReference type="ARBA" id="ARBA00022833"/>
    </source>
</evidence>
<dbReference type="SMART" id="SM00589">
    <property type="entry name" value="PRY"/>
    <property type="match status" value="1"/>
</dbReference>
<organism evidence="5 6">
    <name type="scientific">Oncorhynchus tshawytscha</name>
    <name type="common">Chinook salmon</name>
    <name type="synonym">Salmo tshawytscha</name>
    <dbReference type="NCBI Taxonomy" id="74940"/>
    <lineage>
        <taxon>Eukaryota</taxon>
        <taxon>Metazoa</taxon>
        <taxon>Chordata</taxon>
        <taxon>Craniata</taxon>
        <taxon>Vertebrata</taxon>
        <taxon>Euteleostomi</taxon>
        <taxon>Actinopterygii</taxon>
        <taxon>Neopterygii</taxon>
        <taxon>Teleostei</taxon>
        <taxon>Protacanthopterygii</taxon>
        <taxon>Salmoniformes</taxon>
        <taxon>Salmonidae</taxon>
        <taxon>Salmoninae</taxon>
        <taxon>Oncorhynchus</taxon>
    </lineage>
</organism>
<protein>
    <recommendedName>
        <fullName evidence="4">SPRY-associated domain-containing protein</fullName>
    </recommendedName>
</protein>
<accession>A0AAZ3QG62</accession>
<dbReference type="GO" id="GO:0008270">
    <property type="term" value="F:zinc ion binding"/>
    <property type="evidence" value="ECO:0007669"/>
    <property type="project" value="UniProtKB-KW"/>
</dbReference>
<evidence type="ECO:0000256" key="1">
    <source>
        <dbReference type="ARBA" id="ARBA00022723"/>
    </source>
</evidence>
<dbReference type="GeneTree" id="ENSGT01150000286904"/>
<keyword evidence="6" id="KW-1185">Reference proteome</keyword>
<reference evidence="6" key="1">
    <citation type="journal article" date="2018" name="PLoS ONE">
        <title>Chinook salmon (Oncorhynchus tshawytscha) genome and transcriptome.</title>
        <authorList>
            <person name="Christensen K.A."/>
            <person name="Leong J.S."/>
            <person name="Sakhrani D."/>
            <person name="Biagi C.A."/>
            <person name="Minkley D.R."/>
            <person name="Withler R.E."/>
            <person name="Rondeau E.B."/>
            <person name="Koop B.F."/>
            <person name="Devlin R.H."/>
        </authorList>
    </citation>
    <scope>NUCLEOTIDE SEQUENCE [LARGE SCALE GENOMIC DNA]</scope>
</reference>
<dbReference type="PANTHER" id="PTHR25465">
    <property type="entry name" value="B-BOX DOMAIN CONTAINING"/>
    <property type="match status" value="1"/>
</dbReference>
<keyword evidence="2" id="KW-0863">Zinc-finger</keyword>
<dbReference type="PANTHER" id="PTHR25465:SF14">
    <property type="entry name" value="E3 UBIQUITIN-PROTEIN LIGASE TRIM65"/>
    <property type="match status" value="1"/>
</dbReference>
<proteinExistence type="predicted"/>
<sequence>ATITQETQESDCSLLDWRIHTADWRNSNVCDLTLDPNTVNRLLSLSEENRKVTCRREEQPYPDHPERFEDYRQVLCREGLTGRCYWE</sequence>